<dbReference type="Proteomes" id="UP000199152">
    <property type="component" value="Unassembled WGS sequence"/>
</dbReference>
<dbReference type="Pfam" id="PF02900">
    <property type="entry name" value="LigB"/>
    <property type="match status" value="1"/>
</dbReference>
<dbReference type="OrthoDB" id="8673673at2"/>
<dbReference type="Gene3D" id="3.40.830.10">
    <property type="entry name" value="LigB-like"/>
    <property type="match status" value="1"/>
</dbReference>
<keyword evidence="2" id="KW-0223">Dioxygenase</keyword>
<dbReference type="EMBL" id="FOSW01000003">
    <property type="protein sequence ID" value="SFK73658.1"/>
    <property type="molecule type" value="Genomic_DNA"/>
</dbReference>
<evidence type="ECO:0000313" key="2">
    <source>
        <dbReference type="EMBL" id="SFK73658.1"/>
    </source>
</evidence>
<dbReference type="RefSeq" id="WP_091322453.1">
    <property type="nucleotide sequence ID" value="NZ_FOSW01000003.1"/>
</dbReference>
<dbReference type="SUPFAM" id="SSF53213">
    <property type="entry name" value="LigB-like"/>
    <property type="match status" value="1"/>
</dbReference>
<evidence type="ECO:0000259" key="1">
    <source>
        <dbReference type="Pfam" id="PF02900"/>
    </source>
</evidence>
<keyword evidence="2" id="KW-0560">Oxidoreductase</keyword>
<keyword evidence="3" id="KW-1185">Reference proteome</keyword>
<dbReference type="AlphaFoldDB" id="A0A1I4BXW4"/>
<evidence type="ECO:0000313" key="3">
    <source>
        <dbReference type="Proteomes" id="UP000199152"/>
    </source>
</evidence>
<feature type="domain" description="Extradiol ring-cleavage dioxygenase class III enzyme subunit B" evidence="1">
    <location>
        <begin position="7"/>
        <end position="286"/>
    </location>
</feature>
<sequence length="326" mass="34084">MATVVGCVALSHSPVWSIAPPATPDSPGARFAAAVEQVRGAAVELRPDAVVVFGPDHARNLFYDLMPPFCIGAEKVHSVGDYGTVSGELPLAAGLARAIFDGVTGQGFDPAISLDLGIDHGLTQVYGKLFPALDLPIVPVIVNAGCPPLPSFRRCFDFGRAVGRAIEASADPARVLVVGSGGMSHWPNSISAEDPGITPEWRDFLIHGRPRVNELEPARQSKTRELAESEATGQINPGWDRSLLERVLADPEVMAGLDGEDVETAAGHGAGEVRTWGAAVGAWGGPLAWAAYEPVPSWITGMGVVASFVPQSQDQLEAAAAGMSRA</sequence>
<proteinExistence type="predicted"/>
<gene>
    <name evidence="2" type="ORF">SAMN04488085_103254</name>
</gene>
<dbReference type="GO" id="GO:0016702">
    <property type="term" value="F:oxidoreductase activity, acting on single donors with incorporation of molecular oxygen, incorporation of two atoms of oxygen"/>
    <property type="evidence" value="ECO:0007669"/>
    <property type="project" value="UniProtKB-ARBA"/>
</dbReference>
<dbReference type="GO" id="GO:0008198">
    <property type="term" value="F:ferrous iron binding"/>
    <property type="evidence" value="ECO:0007669"/>
    <property type="project" value="InterPro"/>
</dbReference>
<protein>
    <submittedName>
        <fullName evidence="2">2,3-dihydroxyphenylpropionate 1,2-dioxygenase</fullName>
    </submittedName>
</protein>
<reference evidence="3" key="1">
    <citation type="submission" date="2016-10" db="EMBL/GenBank/DDBJ databases">
        <authorList>
            <person name="Varghese N."/>
            <person name="Submissions S."/>
        </authorList>
    </citation>
    <scope>NUCLEOTIDE SEQUENCE [LARGE SCALE GENOMIC DNA]</scope>
    <source>
        <strain evidence="3">DSM 45317</strain>
    </source>
</reference>
<name>A0A1I4BXW4_9ACTN</name>
<organism evidence="2 3">
    <name type="scientific">Geodermatophilus ruber</name>
    <dbReference type="NCBI Taxonomy" id="504800"/>
    <lineage>
        <taxon>Bacteria</taxon>
        <taxon>Bacillati</taxon>
        <taxon>Actinomycetota</taxon>
        <taxon>Actinomycetes</taxon>
        <taxon>Geodermatophilales</taxon>
        <taxon>Geodermatophilaceae</taxon>
        <taxon>Geodermatophilus</taxon>
    </lineage>
</organism>
<accession>A0A1I4BXW4</accession>
<dbReference type="InterPro" id="IPR004183">
    <property type="entry name" value="Xdiol_dOase_suB"/>
</dbReference>
<dbReference type="STRING" id="504800.SAMN04488085_103254"/>
<dbReference type="InParanoid" id="A0A1I4BXW4"/>